<sequence length="913" mass="101190">MLDLFSIHSSFLTVPPFSIQLQSLTVSFPRISYYTLFFLSSFITQFGKYLLGRRILREQYQMLTRLPTPDCSASNSSPLSRSPPAPPVASVVLSFLRKPRPLSRRLPSHSILIVLTYFIFHISDSLKNKLSMIPPPASPSKKEKGSCLLIALIAVFVGIILCAGLLTWVFVLRENGDGPDVDWQNATKVPTTTTSQATVSTMTTKLKSTTTTTSAEIPKTDATTTMPTSIPEAITKAVTMATSTSTTTEEATTTTTAQEVVMPVDVASILKEKSREFEVVEKCAQIQVLPVSCSPSQSPLTSEPSQFQPIHYTLNITIRDIRKPVLEGHMQLFASSKDQVQAIALHASKIHNMENRDRVHVVNCNTGETICVSRVHQIDNIVYLELAQSISSGVDLRIDINGFISADSGPHVYKQIPTAKWRVPQMIGSIFEPSSARHVFPSLDLHNQKATFNLCLNHGPSMVAVSNSLINQNVSTSGITCFEKTVPLTAQQLSFVAFEKTNPLFYNTTTLNGAYLPEINMIFNLNAKNFQQYEWIHSEVSKVMSLMSKWSGFSYPLPRLEVVVAPVMTGHSALGVITLPAQAIAYQKHTSTHETLIKEVIGQWMEGVVTTEHTCFEKAVIAYLEWKINEELQIVKKTRKMEVSRIRPRNLNETADQLRVIRQVKAQSSNLCSPRFVEVFYTLDETYGQDTVVGMIRVIFDKFAFSTATISDWASAAETAAGGRPEAGAIILEWYRPSSKISRPVLRATVSSNSVEFNQLTENNWTVPLEISGSAGTQLAVISEKKQTVPFVSTDYVVVDANRKSHAFVVYDADTYLRLIRCFGDSRCPSGEIGGIFSDLGAALLANILKKPENQDVAKWKSVFKFMAQQNLVEGTAACCVEHAIREMRKCSYWDIQDVCTKIDFNTVLAAVA</sequence>
<keyword evidence="1" id="KW-0472">Membrane</keyword>
<evidence type="ECO:0000259" key="2">
    <source>
        <dbReference type="Pfam" id="PF17900"/>
    </source>
</evidence>
<dbReference type="SUPFAM" id="SSF63737">
    <property type="entry name" value="Leukotriene A4 hydrolase N-terminal domain"/>
    <property type="match status" value="1"/>
</dbReference>
<dbReference type="InterPro" id="IPR045357">
    <property type="entry name" value="Aminopeptidase_N-like_N"/>
</dbReference>
<dbReference type="Proteomes" id="UP000827892">
    <property type="component" value="Chromosome III"/>
</dbReference>
<proteinExistence type="predicted"/>
<evidence type="ECO:0000313" key="4">
    <source>
        <dbReference type="Proteomes" id="UP000827892"/>
    </source>
</evidence>
<dbReference type="Pfam" id="PF17900">
    <property type="entry name" value="Peptidase_M1_N"/>
    <property type="match status" value="1"/>
</dbReference>
<reference evidence="3 4" key="1">
    <citation type="submission" date="2022-05" db="EMBL/GenBank/DDBJ databases">
        <title>Chromosome-level reference genomes for two strains of Caenorhabditis briggsae: an improved platform for comparative genomics.</title>
        <authorList>
            <person name="Stevens L."/>
            <person name="Andersen E.C."/>
        </authorList>
    </citation>
    <scope>NUCLEOTIDE SEQUENCE [LARGE SCALE GENOMIC DNA]</scope>
    <source>
        <strain evidence="3">QX1410_ONT</strain>
        <tissue evidence="3">Whole-organism</tissue>
    </source>
</reference>
<dbReference type="EMBL" id="CP090893">
    <property type="protein sequence ID" value="ULU00630.1"/>
    <property type="molecule type" value="Genomic_DNA"/>
</dbReference>
<dbReference type="SUPFAM" id="SSF55486">
    <property type="entry name" value="Metalloproteases ('zincins'), catalytic domain"/>
    <property type="match status" value="1"/>
</dbReference>
<dbReference type="PANTHER" id="PTHR11533">
    <property type="entry name" value="PROTEASE M1 ZINC METALLOPROTEASE"/>
    <property type="match status" value="1"/>
</dbReference>
<dbReference type="InterPro" id="IPR042097">
    <property type="entry name" value="Aminopeptidase_N-like_N_sf"/>
</dbReference>
<protein>
    <recommendedName>
        <fullName evidence="2">Aminopeptidase N-like N-terminal domain-containing protein</fullName>
    </recommendedName>
</protein>
<dbReference type="InterPro" id="IPR027268">
    <property type="entry name" value="Peptidase_M4/M1_CTD_sf"/>
</dbReference>
<accession>A0AAE9DC11</accession>
<feature type="transmembrane region" description="Helical" evidence="1">
    <location>
        <begin position="31"/>
        <end position="51"/>
    </location>
</feature>
<dbReference type="PANTHER" id="PTHR11533:SF294">
    <property type="entry name" value="THYROTROPIN-RELEASING HORMONE-DEGRADING ECTOENZYME"/>
    <property type="match status" value="1"/>
</dbReference>
<organism evidence="3 4">
    <name type="scientific">Caenorhabditis briggsae</name>
    <dbReference type="NCBI Taxonomy" id="6238"/>
    <lineage>
        <taxon>Eukaryota</taxon>
        <taxon>Metazoa</taxon>
        <taxon>Ecdysozoa</taxon>
        <taxon>Nematoda</taxon>
        <taxon>Chromadorea</taxon>
        <taxon>Rhabditida</taxon>
        <taxon>Rhabditina</taxon>
        <taxon>Rhabditomorpha</taxon>
        <taxon>Rhabditoidea</taxon>
        <taxon>Rhabditidae</taxon>
        <taxon>Peloderinae</taxon>
        <taxon>Caenorhabditis</taxon>
    </lineage>
</organism>
<gene>
    <name evidence="3" type="ORF">L3Y34_001227</name>
</gene>
<keyword evidence="1" id="KW-0812">Transmembrane</keyword>
<dbReference type="Gene3D" id="2.60.40.1730">
    <property type="entry name" value="tricorn interacting facor f3 domain"/>
    <property type="match status" value="1"/>
</dbReference>
<dbReference type="InterPro" id="IPR050344">
    <property type="entry name" value="Peptidase_M1_aminopeptidases"/>
</dbReference>
<dbReference type="Gene3D" id="1.10.390.10">
    <property type="entry name" value="Neutral Protease Domain 2"/>
    <property type="match status" value="1"/>
</dbReference>
<name>A0AAE9DC11_CAEBR</name>
<evidence type="ECO:0000313" key="3">
    <source>
        <dbReference type="EMBL" id="ULU00630.1"/>
    </source>
</evidence>
<dbReference type="AlphaFoldDB" id="A0AAE9DC11"/>
<feature type="transmembrane region" description="Helical" evidence="1">
    <location>
        <begin position="148"/>
        <end position="171"/>
    </location>
</feature>
<evidence type="ECO:0000256" key="1">
    <source>
        <dbReference type="SAM" id="Phobius"/>
    </source>
</evidence>
<keyword evidence="1" id="KW-1133">Transmembrane helix</keyword>
<feature type="domain" description="Aminopeptidase N-like N-terminal" evidence="2">
    <location>
        <begin position="308"/>
        <end position="488"/>
    </location>
</feature>